<dbReference type="AlphaFoldDB" id="A0A1U8PDM3"/>
<reference evidence="3" key="2">
    <citation type="submission" date="2025-08" db="UniProtKB">
        <authorList>
            <consortium name="RefSeq"/>
        </authorList>
    </citation>
    <scope>IDENTIFICATION</scope>
</reference>
<gene>
    <name evidence="3" type="primary">LOC107957365</name>
</gene>
<dbReference type="Proteomes" id="UP000818029">
    <property type="component" value="Chromosome A11"/>
</dbReference>
<evidence type="ECO:0000313" key="2">
    <source>
        <dbReference type="Proteomes" id="UP000818029"/>
    </source>
</evidence>
<reference evidence="2" key="1">
    <citation type="journal article" date="2020" name="Nat. Genet.">
        <title>Genomic diversifications of five Gossypium allopolyploid species and their impact on cotton improvement.</title>
        <authorList>
            <person name="Chen Z.J."/>
            <person name="Sreedasyam A."/>
            <person name="Ando A."/>
            <person name="Song Q."/>
            <person name="De Santiago L.M."/>
            <person name="Hulse-Kemp A.M."/>
            <person name="Ding M."/>
            <person name="Ye W."/>
            <person name="Kirkbride R.C."/>
            <person name="Jenkins J."/>
            <person name="Plott C."/>
            <person name="Lovell J."/>
            <person name="Lin Y.M."/>
            <person name="Vaughn R."/>
            <person name="Liu B."/>
            <person name="Simpson S."/>
            <person name="Scheffler B.E."/>
            <person name="Wen L."/>
            <person name="Saski C.A."/>
            <person name="Grover C.E."/>
            <person name="Hu G."/>
            <person name="Conover J.L."/>
            <person name="Carlson J.W."/>
            <person name="Shu S."/>
            <person name="Boston L.B."/>
            <person name="Williams M."/>
            <person name="Peterson D.G."/>
            <person name="McGee K."/>
            <person name="Jones D.C."/>
            <person name="Wendel J.F."/>
            <person name="Stelly D.M."/>
            <person name="Grimwood J."/>
            <person name="Schmutz J."/>
        </authorList>
    </citation>
    <scope>NUCLEOTIDE SEQUENCE [LARGE SCALE GENOMIC DNA]</scope>
    <source>
        <strain evidence="2">cv. TM-1</strain>
    </source>
</reference>
<keyword evidence="1" id="KW-0175">Coiled coil</keyword>
<dbReference type="GeneID" id="107957365"/>
<sequence>MKQEFERKNSELEKRMEKLEEEKMCLSLDVDVQKIEVEKVKKEKRKIEEDRDDLKTHYKKAQVTLKRVGLGRSLEQWQQEIQEERAKAEYWEKKFQEMQSLELKAILNKIEEMKHNIGGLETTLQDCEQRIEQLEAGEEQWKGELHHLRDQVRDRDYVMEEALVQIRGVAEHLQDLAIQARTLSIMYESSSDRGRELALLLDRVKTLGLRAKVYL</sequence>
<dbReference type="RefSeq" id="XP_016748374.1">
    <property type="nucleotide sequence ID" value="XM_016892885.1"/>
</dbReference>
<accession>A0A1U8PDM3</accession>
<dbReference type="PaxDb" id="3635-A0A1U8PDM3"/>
<proteinExistence type="predicted"/>
<feature type="coiled-coil region" evidence="1">
    <location>
        <begin position="2"/>
        <end position="151"/>
    </location>
</feature>
<name>A0A1U8PDM3_GOSHI</name>
<keyword evidence="2" id="KW-1185">Reference proteome</keyword>
<protein>
    <submittedName>
        <fullName evidence="3">Spindle pole body component 110-like</fullName>
    </submittedName>
</protein>
<evidence type="ECO:0000313" key="3">
    <source>
        <dbReference type="RefSeq" id="XP_016748374.1"/>
    </source>
</evidence>
<dbReference type="Gene3D" id="1.10.287.1490">
    <property type="match status" value="1"/>
</dbReference>
<evidence type="ECO:0000256" key="1">
    <source>
        <dbReference type="SAM" id="Coils"/>
    </source>
</evidence>
<organism evidence="2 3">
    <name type="scientific">Gossypium hirsutum</name>
    <name type="common">Upland cotton</name>
    <name type="synonym">Gossypium mexicanum</name>
    <dbReference type="NCBI Taxonomy" id="3635"/>
    <lineage>
        <taxon>Eukaryota</taxon>
        <taxon>Viridiplantae</taxon>
        <taxon>Streptophyta</taxon>
        <taxon>Embryophyta</taxon>
        <taxon>Tracheophyta</taxon>
        <taxon>Spermatophyta</taxon>
        <taxon>Magnoliopsida</taxon>
        <taxon>eudicotyledons</taxon>
        <taxon>Gunneridae</taxon>
        <taxon>Pentapetalae</taxon>
        <taxon>rosids</taxon>
        <taxon>malvids</taxon>
        <taxon>Malvales</taxon>
        <taxon>Malvaceae</taxon>
        <taxon>Malvoideae</taxon>
        <taxon>Gossypium</taxon>
    </lineage>
</organism>
<dbReference type="KEGG" id="ghi:107957365"/>